<dbReference type="Proteomes" id="UP000646548">
    <property type="component" value="Unassembled WGS sequence"/>
</dbReference>
<evidence type="ECO:0000313" key="2">
    <source>
        <dbReference type="Proteomes" id="UP000646548"/>
    </source>
</evidence>
<proteinExistence type="predicted"/>
<organism evidence="1 2">
    <name type="scientific">Oryzias melastigma</name>
    <name type="common">Marine medaka</name>
    <dbReference type="NCBI Taxonomy" id="30732"/>
    <lineage>
        <taxon>Eukaryota</taxon>
        <taxon>Metazoa</taxon>
        <taxon>Chordata</taxon>
        <taxon>Craniata</taxon>
        <taxon>Vertebrata</taxon>
        <taxon>Euteleostomi</taxon>
        <taxon>Actinopterygii</taxon>
        <taxon>Neopterygii</taxon>
        <taxon>Teleostei</taxon>
        <taxon>Neoteleostei</taxon>
        <taxon>Acanthomorphata</taxon>
        <taxon>Ovalentaria</taxon>
        <taxon>Atherinomorphae</taxon>
        <taxon>Beloniformes</taxon>
        <taxon>Adrianichthyidae</taxon>
        <taxon>Oryziinae</taxon>
        <taxon>Oryzias</taxon>
    </lineage>
</organism>
<name>A0A834CR92_ORYME</name>
<comment type="caution">
    <text evidence="1">The sequence shown here is derived from an EMBL/GenBank/DDBJ whole genome shotgun (WGS) entry which is preliminary data.</text>
</comment>
<protein>
    <submittedName>
        <fullName evidence="1">Uncharacterized protein</fullName>
    </submittedName>
</protein>
<dbReference type="EMBL" id="WKFB01000197">
    <property type="protein sequence ID" value="KAF6732129.1"/>
    <property type="molecule type" value="Genomic_DNA"/>
</dbReference>
<sequence>MRMWRSPKGTIRLCLMGQEMGVYTPRTGTKLTPTCQSWGHVGVFKANASYGKEKQHIKKTKCSFSHKRRKQNRYELISFCLTCSEKRHQQNLIYQPSTKSVSKPVCACVGVCVSV</sequence>
<dbReference type="AlphaFoldDB" id="A0A834CR92"/>
<evidence type="ECO:0000313" key="1">
    <source>
        <dbReference type="EMBL" id="KAF6732129.1"/>
    </source>
</evidence>
<gene>
    <name evidence="1" type="ORF">FQA47_017915</name>
</gene>
<accession>A0A834CR92</accession>
<reference evidence="1" key="1">
    <citation type="journal article" name="BMC Genomics">
        <title>Long-read sequencing and de novo genome assembly of marine medaka (Oryzias melastigma).</title>
        <authorList>
            <person name="Liang P."/>
            <person name="Saqib H.S.A."/>
            <person name="Ni X."/>
            <person name="Shen Y."/>
        </authorList>
    </citation>
    <scope>NUCLEOTIDE SEQUENCE</scope>
    <source>
        <strain evidence="1">Bigg-433</strain>
    </source>
</reference>